<feature type="region of interest" description="Disordered" evidence="1">
    <location>
        <begin position="93"/>
        <end position="124"/>
    </location>
</feature>
<evidence type="ECO:0000256" key="1">
    <source>
        <dbReference type="SAM" id="MobiDB-lite"/>
    </source>
</evidence>
<dbReference type="OrthoDB" id="9836523at2759"/>
<organism evidence="2 3">
    <name type="scientific">Galemys pyrenaicus</name>
    <name type="common">Iberian desman</name>
    <name type="synonym">Pyrenean desman</name>
    <dbReference type="NCBI Taxonomy" id="202257"/>
    <lineage>
        <taxon>Eukaryota</taxon>
        <taxon>Metazoa</taxon>
        <taxon>Chordata</taxon>
        <taxon>Craniata</taxon>
        <taxon>Vertebrata</taxon>
        <taxon>Euteleostomi</taxon>
        <taxon>Mammalia</taxon>
        <taxon>Eutheria</taxon>
        <taxon>Laurasiatheria</taxon>
        <taxon>Eulipotyphla</taxon>
        <taxon>Talpidae</taxon>
        <taxon>Galemys</taxon>
    </lineage>
</organism>
<dbReference type="EMBL" id="JAGFMF010011747">
    <property type="protein sequence ID" value="KAG8514444.1"/>
    <property type="molecule type" value="Genomic_DNA"/>
</dbReference>
<comment type="caution">
    <text evidence="2">The sequence shown here is derived from an EMBL/GenBank/DDBJ whole genome shotgun (WGS) entry which is preliminary data.</text>
</comment>
<sequence length="184" mass="19840">MEHTLKAHSVGGAESLPPLPAAGPRQARGTEEALGTAPQGDRLQPVGQGVDSGMPPRRGPEPQPCWGAEPACTCSLAHASQTGPLTQDWVCEPQQSRRPQRHWSLSIDERRQRALRGSSENQDSELADVQQAVARLVSQDVSPDALLPHPLRVRGASNAFRAFLARSAPFWQKMASEAPRPPPS</sequence>
<feature type="region of interest" description="Disordered" evidence="1">
    <location>
        <begin position="1"/>
        <end position="70"/>
    </location>
</feature>
<gene>
    <name evidence="2" type="ORF">J0S82_003320</name>
</gene>
<accession>A0A8J6AMS3</accession>
<reference evidence="2" key="1">
    <citation type="journal article" date="2021" name="Evol. Appl.">
        <title>The genome of the Pyrenean desman and the effects of bottlenecks and inbreeding on the genomic landscape of an endangered species.</title>
        <authorList>
            <person name="Escoda L."/>
            <person name="Castresana J."/>
        </authorList>
    </citation>
    <scope>NUCLEOTIDE SEQUENCE</scope>
    <source>
        <strain evidence="2">IBE-C5619</strain>
    </source>
</reference>
<keyword evidence="3" id="KW-1185">Reference proteome</keyword>
<proteinExistence type="predicted"/>
<evidence type="ECO:0000313" key="2">
    <source>
        <dbReference type="EMBL" id="KAG8514444.1"/>
    </source>
</evidence>
<protein>
    <submittedName>
        <fullName evidence="2">Testis-expressed protein 22</fullName>
    </submittedName>
</protein>
<dbReference type="AlphaFoldDB" id="A0A8J6AMS3"/>
<evidence type="ECO:0000313" key="3">
    <source>
        <dbReference type="Proteomes" id="UP000700334"/>
    </source>
</evidence>
<dbReference type="Proteomes" id="UP000700334">
    <property type="component" value="Unassembled WGS sequence"/>
</dbReference>
<name>A0A8J6AMS3_GALPY</name>